<organism evidence="2 3">
    <name type="scientific">Heracleum sosnowskyi</name>
    <dbReference type="NCBI Taxonomy" id="360622"/>
    <lineage>
        <taxon>Eukaryota</taxon>
        <taxon>Viridiplantae</taxon>
        <taxon>Streptophyta</taxon>
        <taxon>Embryophyta</taxon>
        <taxon>Tracheophyta</taxon>
        <taxon>Spermatophyta</taxon>
        <taxon>Magnoliopsida</taxon>
        <taxon>eudicotyledons</taxon>
        <taxon>Gunneridae</taxon>
        <taxon>Pentapetalae</taxon>
        <taxon>asterids</taxon>
        <taxon>campanulids</taxon>
        <taxon>Apiales</taxon>
        <taxon>Apiaceae</taxon>
        <taxon>Apioideae</taxon>
        <taxon>apioid superclade</taxon>
        <taxon>Tordylieae</taxon>
        <taxon>Tordyliinae</taxon>
        <taxon>Heracleum</taxon>
    </lineage>
</organism>
<dbReference type="EMBL" id="JAUIZM010000006">
    <property type="protein sequence ID" value="KAK1380077.1"/>
    <property type="molecule type" value="Genomic_DNA"/>
</dbReference>
<gene>
    <name evidence="2" type="ORF">POM88_026821</name>
</gene>
<dbReference type="Proteomes" id="UP001237642">
    <property type="component" value="Unassembled WGS sequence"/>
</dbReference>
<comment type="caution">
    <text evidence="2">The sequence shown here is derived from an EMBL/GenBank/DDBJ whole genome shotgun (WGS) entry which is preliminary data.</text>
</comment>
<evidence type="ECO:0000313" key="3">
    <source>
        <dbReference type="Proteomes" id="UP001237642"/>
    </source>
</evidence>
<protein>
    <submittedName>
        <fullName evidence="2">Uncharacterized protein</fullName>
    </submittedName>
</protein>
<accession>A0AAD8I6K2</accession>
<keyword evidence="1" id="KW-0175">Coiled coil</keyword>
<reference evidence="2" key="1">
    <citation type="submission" date="2023-02" db="EMBL/GenBank/DDBJ databases">
        <title>Genome of toxic invasive species Heracleum sosnowskyi carries increased number of genes despite the absence of recent whole-genome duplications.</title>
        <authorList>
            <person name="Schelkunov M."/>
            <person name="Shtratnikova V."/>
            <person name="Makarenko M."/>
            <person name="Klepikova A."/>
            <person name="Omelchenko D."/>
            <person name="Novikova G."/>
            <person name="Obukhova E."/>
            <person name="Bogdanov V."/>
            <person name="Penin A."/>
            <person name="Logacheva M."/>
        </authorList>
    </citation>
    <scope>NUCLEOTIDE SEQUENCE</scope>
    <source>
        <strain evidence="2">Hsosn_3</strain>
        <tissue evidence="2">Leaf</tissue>
    </source>
</reference>
<dbReference type="AlphaFoldDB" id="A0AAD8I6K2"/>
<name>A0AAD8I6K2_9APIA</name>
<proteinExistence type="predicted"/>
<feature type="coiled-coil region" evidence="1">
    <location>
        <begin position="116"/>
        <end position="147"/>
    </location>
</feature>
<evidence type="ECO:0000313" key="2">
    <source>
        <dbReference type="EMBL" id="KAK1380077.1"/>
    </source>
</evidence>
<sequence>MFSLSDQAAKRTRITKKNGAITNVVGINVLPLDEDYDEDALAFLRAQRIFEVKVKLDHLEIKYTDGRERIMKQGSWQYFPKYELERINALLNFEEKEERMWKIEITRFMKMHSDYEENLRKENEKKIIQKEKEMAEMEERAKELRKKGLCRVKQNPYIVEYKNSLGGKSKIRMEFLDSYVESALKAAIDDLKDSPLIEELIAREELQVAIIDMKRKEEMRKKKIYDDLLDKELEKLVIRHEIVPKGLTHNLGEIVRLKTCLYTTINKPTLCDYVTLHDLVNSITGI</sequence>
<reference evidence="2" key="2">
    <citation type="submission" date="2023-05" db="EMBL/GenBank/DDBJ databases">
        <authorList>
            <person name="Schelkunov M.I."/>
        </authorList>
    </citation>
    <scope>NUCLEOTIDE SEQUENCE</scope>
    <source>
        <strain evidence="2">Hsosn_3</strain>
        <tissue evidence="2">Leaf</tissue>
    </source>
</reference>
<evidence type="ECO:0000256" key="1">
    <source>
        <dbReference type="SAM" id="Coils"/>
    </source>
</evidence>
<keyword evidence="3" id="KW-1185">Reference proteome</keyword>